<evidence type="ECO:0000313" key="2">
    <source>
        <dbReference type="Proteomes" id="UP001239111"/>
    </source>
</evidence>
<feature type="non-terminal residue" evidence="1">
    <location>
        <position position="1"/>
    </location>
</feature>
<dbReference type="Proteomes" id="UP001239111">
    <property type="component" value="Chromosome 1"/>
</dbReference>
<accession>A0ACC2PVW5</accession>
<gene>
    <name evidence="1" type="ORF">QAD02_023336</name>
</gene>
<protein>
    <submittedName>
        <fullName evidence="1">Uncharacterized protein</fullName>
    </submittedName>
</protein>
<proteinExistence type="predicted"/>
<organism evidence="1 2">
    <name type="scientific">Eretmocerus hayati</name>
    <dbReference type="NCBI Taxonomy" id="131215"/>
    <lineage>
        <taxon>Eukaryota</taxon>
        <taxon>Metazoa</taxon>
        <taxon>Ecdysozoa</taxon>
        <taxon>Arthropoda</taxon>
        <taxon>Hexapoda</taxon>
        <taxon>Insecta</taxon>
        <taxon>Pterygota</taxon>
        <taxon>Neoptera</taxon>
        <taxon>Endopterygota</taxon>
        <taxon>Hymenoptera</taxon>
        <taxon>Apocrita</taxon>
        <taxon>Proctotrupomorpha</taxon>
        <taxon>Chalcidoidea</taxon>
        <taxon>Aphelinidae</taxon>
        <taxon>Aphelininae</taxon>
        <taxon>Eretmocerus</taxon>
    </lineage>
</organism>
<sequence length="197" mass="21967">PDYYRDAAQFRRVGAGPQYCLEIPHAKLDYTGTYSVLAKNEHGEAKAVISLQIYAKGQGKSDSMDRSRVKQGDVLSVPVIKSHLKDIRCCDGDSVTFKCRVFAPSEAPNIRWEKCGKPLNLDDDFTSEFDGATAKLTIRHVYPEDEGEYTCVATNELGKAFTSACLVVDGEYNTRIFVCIIFQVMSLIEMKNSLCVM</sequence>
<dbReference type="EMBL" id="CM056741">
    <property type="protein sequence ID" value="KAJ8687542.1"/>
    <property type="molecule type" value="Genomic_DNA"/>
</dbReference>
<reference evidence="1" key="1">
    <citation type="submission" date="2023-04" db="EMBL/GenBank/DDBJ databases">
        <title>A chromosome-level genome assembly of the parasitoid wasp Eretmocerus hayati.</title>
        <authorList>
            <person name="Zhong Y."/>
            <person name="Liu S."/>
            <person name="Liu Y."/>
        </authorList>
    </citation>
    <scope>NUCLEOTIDE SEQUENCE</scope>
    <source>
        <strain evidence="1">ZJU_SS_LIU_2023</strain>
    </source>
</reference>
<name>A0ACC2PVW5_9HYME</name>
<evidence type="ECO:0000313" key="1">
    <source>
        <dbReference type="EMBL" id="KAJ8687542.1"/>
    </source>
</evidence>
<comment type="caution">
    <text evidence="1">The sequence shown here is derived from an EMBL/GenBank/DDBJ whole genome shotgun (WGS) entry which is preliminary data.</text>
</comment>
<keyword evidence="2" id="KW-1185">Reference proteome</keyword>